<dbReference type="NCBIfam" id="TIGR03057">
    <property type="entry name" value="xxxLxxG_by_4"/>
    <property type="match status" value="1"/>
</dbReference>
<keyword evidence="1" id="KW-0812">Transmembrane</keyword>
<evidence type="ECO:0000313" key="3">
    <source>
        <dbReference type="Proteomes" id="UP001238805"/>
    </source>
</evidence>
<accession>A0ABY8VQV0</accession>
<name>A0ABY8VQV0_9CORY</name>
<dbReference type="InterPro" id="IPR023908">
    <property type="entry name" value="xxxLxxG_rpt"/>
</dbReference>
<reference evidence="2 3" key="1">
    <citation type="submission" date="2023-05" db="EMBL/GenBank/DDBJ databases">
        <title>Corynebacterium suedekumii sp. nov. and Corynebacterium breve sp. nov. isolated from raw cow's milk.</title>
        <authorList>
            <person name="Baer M.K."/>
            <person name="Mehl L."/>
            <person name="Hellmuth R."/>
            <person name="Marke G."/>
            <person name="Lipski A."/>
        </authorList>
    </citation>
    <scope>NUCLEOTIDE SEQUENCE [LARGE SCALE GENOMIC DNA]</scope>
    <source>
        <strain evidence="2 3">LM112</strain>
    </source>
</reference>
<keyword evidence="1" id="KW-0472">Membrane</keyword>
<keyword evidence="1" id="KW-1133">Transmembrane helix</keyword>
<dbReference type="RefSeq" id="WP_284875728.1">
    <property type="nucleotide sequence ID" value="NZ_CP126970.1"/>
</dbReference>
<feature type="transmembrane region" description="Helical" evidence="1">
    <location>
        <begin position="365"/>
        <end position="384"/>
    </location>
</feature>
<keyword evidence="3" id="KW-1185">Reference proteome</keyword>
<evidence type="ECO:0000256" key="1">
    <source>
        <dbReference type="SAM" id="Phobius"/>
    </source>
</evidence>
<evidence type="ECO:0000313" key="2">
    <source>
        <dbReference type="EMBL" id="WIM71155.1"/>
    </source>
</evidence>
<feature type="transmembrane region" description="Helical" evidence="1">
    <location>
        <begin position="456"/>
        <end position="478"/>
    </location>
</feature>
<dbReference type="Proteomes" id="UP001238805">
    <property type="component" value="Chromosome"/>
</dbReference>
<protein>
    <recommendedName>
        <fullName evidence="4">X-X-X-Leu-X-X-Gly heptad repeat-containing protein</fullName>
    </recommendedName>
</protein>
<proteinExistence type="predicted"/>
<feature type="transmembrane region" description="Helical" evidence="1">
    <location>
        <begin position="391"/>
        <end position="416"/>
    </location>
</feature>
<evidence type="ECO:0008006" key="4">
    <source>
        <dbReference type="Google" id="ProtNLM"/>
    </source>
</evidence>
<feature type="transmembrane region" description="Helical" evidence="1">
    <location>
        <begin position="310"/>
        <end position="330"/>
    </location>
</feature>
<feature type="transmembrane region" description="Helical" evidence="1">
    <location>
        <begin position="337"/>
        <end position="359"/>
    </location>
</feature>
<organism evidence="2 3">
    <name type="scientific">Corynebacterium suedekumii</name>
    <dbReference type="NCBI Taxonomy" id="3049801"/>
    <lineage>
        <taxon>Bacteria</taxon>
        <taxon>Bacillati</taxon>
        <taxon>Actinomycetota</taxon>
        <taxon>Actinomycetes</taxon>
        <taxon>Mycobacteriales</taxon>
        <taxon>Corynebacteriaceae</taxon>
        <taxon>Corynebacterium</taxon>
    </lineage>
</organism>
<sequence length="494" mass="49135">MSTSPRRRSWIIIAALLVLPLIIGAALAAATGLDPARSWNADDEPAAAPVAASPSGIDPAQLVDARRAAGEAGAQAGFLTTGTEQLTEGVGEMKEGATTLPTQFGEAVTGAQQLSQGMVELQAGVGQLGTGATEVADGVGTAVDQVVGLGALQGQLLGMIDDTVAGLEGATDPDLVDARTRLQDLRGQVEMAQLDGDLANQLTALKDGSREVANQLAVPGYAFHDGIYSATKGAQDLSHGLTEAQGGVDEAVAGVEELDAGVQRIDQMATQTQDRIGAIQRALPVVQAAGTGEGVATADTAETTPTLAPMYAMLIAALVMLGGAASGVLMRVARGGWWILAGATAGLTALGVVLLAIVGSGVTPAVLALSALILALGVVASAVLTRAVIGLFGPVAGSVVAGIAALVQIGLVGWVWKAASGHDVAVIWQVLANLTPLNWATTGLTAAGNDGSAMSLWAAVAVLGVLAAVGVAGLSIAARRASAVTADNSVETGV</sequence>
<gene>
    <name evidence="2" type="ORF">QP029_05015</name>
</gene>
<dbReference type="EMBL" id="CP126970">
    <property type="protein sequence ID" value="WIM71155.1"/>
    <property type="molecule type" value="Genomic_DNA"/>
</dbReference>